<feature type="chain" id="PRO_5045302378" evidence="2">
    <location>
        <begin position="23"/>
        <end position="317"/>
    </location>
</feature>
<evidence type="ECO:0000313" key="5">
    <source>
        <dbReference type="Proteomes" id="UP001634747"/>
    </source>
</evidence>
<dbReference type="Gene3D" id="3.40.50.1820">
    <property type="entry name" value="alpha/beta hydrolase"/>
    <property type="match status" value="1"/>
</dbReference>
<organism evidence="4 5">
    <name type="scientific">Terriglobus aquaticus</name>
    <dbReference type="NCBI Taxonomy" id="940139"/>
    <lineage>
        <taxon>Bacteria</taxon>
        <taxon>Pseudomonadati</taxon>
        <taxon>Acidobacteriota</taxon>
        <taxon>Terriglobia</taxon>
        <taxon>Terriglobales</taxon>
        <taxon>Acidobacteriaceae</taxon>
        <taxon>Terriglobus</taxon>
    </lineage>
</organism>
<reference evidence="4 5" key="1">
    <citation type="submission" date="2024-12" db="EMBL/GenBank/DDBJ databases">
        <authorList>
            <person name="Lee Y."/>
        </authorList>
    </citation>
    <scope>NUCLEOTIDE SEQUENCE [LARGE SCALE GENOMIC DNA]</scope>
    <source>
        <strain evidence="4 5">03SUJ4</strain>
    </source>
</reference>
<dbReference type="PANTHER" id="PTHR48081">
    <property type="entry name" value="AB HYDROLASE SUPERFAMILY PROTEIN C4A8.06C"/>
    <property type="match status" value="1"/>
</dbReference>
<feature type="domain" description="BD-FAE-like" evidence="3">
    <location>
        <begin position="76"/>
        <end position="271"/>
    </location>
</feature>
<evidence type="ECO:0000256" key="1">
    <source>
        <dbReference type="ARBA" id="ARBA00022801"/>
    </source>
</evidence>
<dbReference type="InterPro" id="IPR029058">
    <property type="entry name" value="AB_hydrolase_fold"/>
</dbReference>
<dbReference type="Pfam" id="PF20434">
    <property type="entry name" value="BD-FAE"/>
    <property type="match status" value="1"/>
</dbReference>
<evidence type="ECO:0000256" key="2">
    <source>
        <dbReference type="SAM" id="SignalP"/>
    </source>
</evidence>
<dbReference type="InterPro" id="IPR049492">
    <property type="entry name" value="BD-FAE-like_dom"/>
</dbReference>
<dbReference type="InterPro" id="IPR050300">
    <property type="entry name" value="GDXG_lipolytic_enzyme"/>
</dbReference>
<proteinExistence type="predicted"/>
<keyword evidence="5" id="KW-1185">Reference proteome</keyword>
<keyword evidence="2" id="KW-0732">Signal</keyword>
<gene>
    <name evidence="4" type="ORF">ACK2TP_07025</name>
</gene>
<dbReference type="GO" id="GO:0016787">
    <property type="term" value="F:hydrolase activity"/>
    <property type="evidence" value="ECO:0007669"/>
    <property type="project" value="UniProtKB-KW"/>
</dbReference>
<protein>
    <submittedName>
        <fullName evidence="4">Alpha/beta hydrolase</fullName>
    </submittedName>
</protein>
<keyword evidence="1 4" id="KW-0378">Hydrolase</keyword>
<name>A0ABW9KLP7_9BACT</name>
<sequence>MRKFTQVATLLCAACLSIGVRAQDTTAAPSVGMPVPPAKPASMDQPLDVHAAIPLWPNGAPGAVGKADPDIPTVAVYLPAANPTHTAIVVAPGGGYAHLAMDHEGLQVAQWLNAHGVAAVVLKYRLGPTYHHPIELGDAQRAVRYVRSHAAQMGISPDHVGMLGFSAGGHLTASTGTMFDSGNPSAEDPIDRVSSRPDFLVLCYPVISMEQGVAHEGSVKYLLGDAPTAEQRSSMSADERVTAQTPPTFLWSTTDDAVVPVMNSVLFYQALLKNKVSAELHIFPHGRHGLGLAQTVPEVNAWPDLLYAWLRVNGWAL</sequence>
<dbReference type="SUPFAM" id="SSF53474">
    <property type="entry name" value="alpha/beta-Hydrolases"/>
    <property type="match status" value="1"/>
</dbReference>
<dbReference type="PANTHER" id="PTHR48081:SF6">
    <property type="entry name" value="PEPTIDASE S9 PROLYL OLIGOPEPTIDASE CATALYTIC DOMAIN-CONTAINING PROTEIN"/>
    <property type="match status" value="1"/>
</dbReference>
<feature type="signal peptide" evidence="2">
    <location>
        <begin position="1"/>
        <end position="22"/>
    </location>
</feature>
<comment type="caution">
    <text evidence="4">The sequence shown here is derived from an EMBL/GenBank/DDBJ whole genome shotgun (WGS) entry which is preliminary data.</text>
</comment>
<evidence type="ECO:0000313" key="4">
    <source>
        <dbReference type="EMBL" id="MFN2975510.1"/>
    </source>
</evidence>
<dbReference type="RefSeq" id="WP_263412966.1">
    <property type="nucleotide sequence ID" value="NZ_BAABBH010000001.1"/>
</dbReference>
<evidence type="ECO:0000259" key="3">
    <source>
        <dbReference type="Pfam" id="PF20434"/>
    </source>
</evidence>
<accession>A0ABW9KLP7</accession>
<dbReference type="Proteomes" id="UP001634747">
    <property type="component" value="Unassembled WGS sequence"/>
</dbReference>
<dbReference type="EMBL" id="JBJYXY010000001">
    <property type="protein sequence ID" value="MFN2975510.1"/>
    <property type="molecule type" value="Genomic_DNA"/>
</dbReference>